<dbReference type="SUPFAM" id="SSF81383">
    <property type="entry name" value="F-box domain"/>
    <property type="match status" value="1"/>
</dbReference>
<dbReference type="Proteomes" id="UP000275267">
    <property type="component" value="Unassembled WGS sequence"/>
</dbReference>
<dbReference type="AlphaFoldDB" id="A0A3L6QMW8"/>
<dbReference type="InterPro" id="IPR036047">
    <property type="entry name" value="F-box-like_dom_sf"/>
</dbReference>
<name>A0A3L6QMW8_PANMI</name>
<reference evidence="2" key="1">
    <citation type="journal article" date="2019" name="Nat. Commun.">
        <title>The genome of broomcorn millet.</title>
        <authorList>
            <person name="Zou C."/>
            <person name="Miki D."/>
            <person name="Li D."/>
            <person name="Tang Q."/>
            <person name="Xiao L."/>
            <person name="Rajput S."/>
            <person name="Deng P."/>
            <person name="Jia W."/>
            <person name="Huang R."/>
            <person name="Zhang M."/>
            <person name="Sun Y."/>
            <person name="Hu J."/>
            <person name="Fu X."/>
            <person name="Schnable P.S."/>
            <person name="Li F."/>
            <person name="Zhang H."/>
            <person name="Feng B."/>
            <person name="Zhu X."/>
            <person name="Liu R."/>
            <person name="Schnable J.C."/>
            <person name="Zhu J.-K."/>
            <person name="Zhang H."/>
        </authorList>
    </citation>
    <scope>NUCLEOTIDE SEQUENCE [LARGE SCALE GENOMIC DNA]</scope>
</reference>
<gene>
    <name evidence="1" type="ORF">C2845_PM04G01400</name>
</gene>
<accession>A0A3L6QMW8</accession>
<protein>
    <recommendedName>
        <fullName evidence="3">F-box domain-containing protein</fullName>
    </recommendedName>
</protein>
<evidence type="ECO:0000313" key="2">
    <source>
        <dbReference type="Proteomes" id="UP000275267"/>
    </source>
</evidence>
<sequence length="205" mass="22932">MEDLVEAILLRVQPEDPATLLRAALVCKPWCRLITGAAFRRRFRERHGSPPVLGFFYRSGEATRFTPTTPFRPLCADAAAAGSWCPVDARHGRILFYDTVTFQPFRIRFIVSDPIRGDHWSLLPMPGLLRSCCSWSAAAGCDHLDYGCPGPVAPSAWSWWARTVPRSSRPPASGCNAEPCTFLSYFPSVVSSFSYSRKFGRQHMC</sequence>
<dbReference type="PANTHER" id="PTHR32133:SF386">
    <property type="entry name" value="F-BOX DOMAIN-CONTAINING PROTEIN"/>
    <property type="match status" value="1"/>
</dbReference>
<evidence type="ECO:0000313" key="1">
    <source>
        <dbReference type="EMBL" id="RLM84411.1"/>
    </source>
</evidence>
<proteinExistence type="predicted"/>
<dbReference type="PANTHER" id="PTHR32133">
    <property type="entry name" value="OS07G0120400 PROTEIN"/>
    <property type="match status" value="1"/>
</dbReference>
<comment type="caution">
    <text evidence="1">The sequence shown here is derived from an EMBL/GenBank/DDBJ whole genome shotgun (WGS) entry which is preliminary data.</text>
</comment>
<organism evidence="1 2">
    <name type="scientific">Panicum miliaceum</name>
    <name type="common">Proso millet</name>
    <name type="synonym">Broomcorn millet</name>
    <dbReference type="NCBI Taxonomy" id="4540"/>
    <lineage>
        <taxon>Eukaryota</taxon>
        <taxon>Viridiplantae</taxon>
        <taxon>Streptophyta</taxon>
        <taxon>Embryophyta</taxon>
        <taxon>Tracheophyta</taxon>
        <taxon>Spermatophyta</taxon>
        <taxon>Magnoliopsida</taxon>
        <taxon>Liliopsida</taxon>
        <taxon>Poales</taxon>
        <taxon>Poaceae</taxon>
        <taxon>PACMAD clade</taxon>
        <taxon>Panicoideae</taxon>
        <taxon>Panicodae</taxon>
        <taxon>Paniceae</taxon>
        <taxon>Panicinae</taxon>
        <taxon>Panicum</taxon>
        <taxon>Panicum sect. Panicum</taxon>
    </lineage>
</organism>
<dbReference type="EMBL" id="PQIB02000011">
    <property type="protein sequence ID" value="RLM84411.1"/>
    <property type="molecule type" value="Genomic_DNA"/>
</dbReference>
<keyword evidence="2" id="KW-1185">Reference proteome</keyword>
<evidence type="ECO:0008006" key="3">
    <source>
        <dbReference type="Google" id="ProtNLM"/>
    </source>
</evidence>